<keyword evidence="5" id="KW-0597">Phosphoprotein</keyword>
<keyword evidence="1" id="KW-0963">Cytoplasm</keyword>
<dbReference type="EMBL" id="AP028127">
    <property type="protein sequence ID" value="BEH91997.1"/>
    <property type="molecule type" value="Genomic_DNA"/>
</dbReference>
<dbReference type="SMART" id="SM00448">
    <property type="entry name" value="REC"/>
    <property type="match status" value="1"/>
</dbReference>
<feature type="domain" description="HTH LytTR-type" evidence="7">
    <location>
        <begin position="142"/>
        <end position="243"/>
    </location>
</feature>
<dbReference type="InterPro" id="IPR046947">
    <property type="entry name" value="LytR-like"/>
</dbReference>
<evidence type="ECO:0000256" key="1">
    <source>
        <dbReference type="ARBA" id="ARBA00022490"/>
    </source>
</evidence>
<gene>
    <name evidence="8" type="ORF">T23_20990</name>
</gene>
<evidence type="ECO:0000256" key="2">
    <source>
        <dbReference type="ARBA" id="ARBA00023012"/>
    </source>
</evidence>
<evidence type="ECO:0000259" key="6">
    <source>
        <dbReference type="PROSITE" id="PS50110"/>
    </source>
</evidence>
<evidence type="ECO:0000256" key="3">
    <source>
        <dbReference type="ARBA" id="ARBA00023159"/>
    </source>
</evidence>
<protein>
    <submittedName>
        <fullName evidence="8">Response regulator</fullName>
    </submittedName>
</protein>
<feature type="modified residue" description="4-aspartylphosphate" evidence="5">
    <location>
        <position position="59"/>
    </location>
</feature>
<dbReference type="Gene3D" id="3.40.50.2300">
    <property type="match status" value="1"/>
</dbReference>
<dbReference type="InterPro" id="IPR011006">
    <property type="entry name" value="CheY-like_superfamily"/>
</dbReference>
<dbReference type="Pfam" id="PF00072">
    <property type="entry name" value="Response_reg"/>
    <property type="match status" value="1"/>
</dbReference>
<organism evidence="8 9">
    <name type="scientific">Turicibacter faecis</name>
    <dbReference type="NCBI Taxonomy" id="2963365"/>
    <lineage>
        <taxon>Bacteria</taxon>
        <taxon>Bacillati</taxon>
        <taxon>Bacillota</taxon>
        <taxon>Erysipelotrichia</taxon>
        <taxon>Erysipelotrichales</taxon>
        <taxon>Turicibacteraceae</taxon>
        <taxon>Turicibacter</taxon>
    </lineage>
</organism>
<dbReference type="PROSITE" id="PS50110">
    <property type="entry name" value="RESPONSE_REGULATORY"/>
    <property type="match status" value="1"/>
</dbReference>
<dbReference type="RefSeq" id="WP_161831534.1">
    <property type="nucleotide sequence ID" value="NZ_AP028127.1"/>
</dbReference>
<evidence type="ECO:0000313" key="9">
    <source>
        <dbReference type="Proteomes" id="UP001432099"/>
    </source>
</evidence>
<dbReference type="Gene3D" id="2.40.50.1020">
    <property type="entry name" value="LytTr DNA-binding domain"/>
    <property type="match status" value="1"/>
</dbReference>
<reference evidence="8" key="1">
    <citation type="journal article" date="2024" name="Int. J. Syst. Evol. Microbiol.">
        <title>Turicibacter faecis sp. nov., isolated from faeces of heart failure mouse model.</title>
        <authorList>
            <person name="Imamura Y."/>
            <person name="Motooka D."/>
            <person name="Nakajima Y."/>
            <person name="Ito S."/>
            <person name="Kitakaze M."/>
            <person name="Iida T."/>
            <person name="Nakamura S."/>
        </authorList>
    </citation>
    <scope>NUCLEOTIDE SEQUENCE</scope>
    <source>
        <strain evidence="8">TC023</strain>
    </source>
</reference>
<evidence type="ECO:0000256" key="5">
    <source>
        <dbReference type="PROSITE-ProRule" id="PRU00169"/>
    </source>
</evidence>
<dbReference type="PANTHER" id="PTHR37299">
    <property type="entry name" value="TRANSCRIPTIONAL REGULATOR-RELATED"/>
    <property type="match status" value="1"/>
</dbReference>
<dbReference type="Pfam" id="PF04397">
    <property type="entry name" value="LytTR"/>
    <property type="match status" value="1"/>
</dbReference>
<dbReference type="SMART" id="SM00850">
    <property type="entry name" value="LytTR"/>
    <property type="match status" value="1"/>
</dbReference>
<dbReference type="CDD" id="cd17533">
    <property type="entry name" value="REC_LytTR_AgrA-like"/>
    <property type="match status" value="1"/>
</dbReference>
<keyword evidence="9" id="KW-1185">Reference proteome</keyword>
<evidence type="ECO:0000313" key="8">
    <source>
        <dbReference type="EMBL" id="BEH91997.1"/>
    </source>
</evidence>
<dbReference type="SUPFAM" id="SSF52172">
    <property type="entry name" value="CheY-like"/>
    <property type="match status" value="1"/>
</dbReference>
<dbReference type="Proteomes" id="UP001432099">
    <property type="component" value="Chromosome"/>
</dbReference>
<keyword evidence="3" id="KW-0010">Activator</keyword>
<evidence type="ECO:0000259" key="7">
    <source>
        <dbReference type="PROSITE" id="PS50930"/>
    </source>
</evidence>
<comment type="function">
    <text evidence="4">Required for high-level post-exponential phase expression of a series of secreted proteins.</text>
</comment>
<dbReference type="PANTHER" id="PTHR37299:SF3">
    <property type="entry name" value="STAGE 0 SPORULATION PROTEIN A HOMOLOG"/>
    <property type="match status" value="1"/>
</dbReference>
<evidence type="ECO:0000256" key="4">
    <source>
        <dbReference type="ARBA" id="ARBA00037164"/>
    </source>
</evidence>
<name>A0ABM8IR13_9FIRM</name>
<dbReference type="InterPro" id="IPR007492">
    <property type="entry name" value="LytTR_DNA-bd_dom"/>
</dbReference>
<feature type="domain" description="Response regulatory" evidence="6">
    <location>
        <begin position="2"/>
        <end position="126"/>
    </location>
</feature>
<dbReference type="PROSITE" id="PS50930">
    <property type="entry name" value="HTH_LYTTR"/>
    <property type="match status" value="1"/>
</dbReference>
<sequence length="249" mass="28924">MKLFILEDDPVQRERLETIITKLQDTLQIFCEQLIATHDPEVLLSKLDVIDSHHVYFLDLEINHEVRMGLEVAQEIRKKDPHGMVIFVTTHSELAPKTYAYKVSALDFIEKDQPNEAFSQQVEACLKLAKEYEGRQGEKEELVIKNKFTTLSVPLADVLYIETLTGSHKLHLVTKKASTQFYGKLREVEPLHERLFQCHKSYVVNLQNVVRIDKKEKKVYFENGESCFVSRRLVKELERLLLNAAEKSL</sequence>
<keyword evidence="2" id="KW-0902">Two-component regulatory system</keyword>
<proteinExistence type="predicted"/>
<dbReference type="InterPro" id="IPR001789">
    <property type="entry name" value="Sig_transdc_resp-reg_receiver"/>
</dbReference>
<accession>A0ABM8IR13</accession>